<dbReference type="Gene3D" id="3.30.450.40">
    <property type="match status" value="1"/>
</dbReference>
<organism evidence="7 8">
    <name type="scientific">Subtercola lobariae</name>
    <dbReference type="NCBI Taxonomy" id="1588641"/>
    <lineage>
        <taxon>Bacteria</taxon>
        <taxon>Bacillati</taxon>
        <taxon>Actinomycetota</taxon>
        <taxon>Actinomycetes</taxon>
        <taxon>Micrococcales</taxon>
        <taxon>Microbacteriaceae</taxon>
        <taxon>Subtercola</taxon>
    </lineage>
</organism>
<dbReference type="GO" id="GO:0045892">
    <property type="term" value="P:negative regulation of DNA-templated transcription"/>
    <property type="evidence" value="ECO:0007669"/>
    <property type="project" value="TreeGrafter"/>
</dbReference>
<evidence type="ECO:0000256" key="1">
    <source>
        <dbReference type="ARBA" id="ARBA00023015"/>
    </source>
</evidence>
<keyword evidence="8" id="KW-1185">Reference proteome</keyword>
<accession>A0A917B1Z8</accession>
<dbReference type="PROSITE" id="PS51078">
    <property type="entry name" value="ICLR_ED"/>
    <property type="match status" value="1"/>
</dbReference>
<reference evidence="7 8" key="1">
    <citation type="journal article" date="2014" name="Int. J. Syst. Evol. Microbiol.">
        <title>Complete genome sequence of Corynebacterium casei LMG S-19264T (=DSM 44701T), isolated from a smear-ripened cheese.</title>
        <authorList>
            <consortium name="US DOE Joint Genome Institute (JGI-PGF)"/>
            <person name="Walter F."/>
            <person name="Albersmeier A."/>
            <person name="Kalinowski J."/>
            <person name="Ruckert C."/>
        </authorList>
    </citation>
    <scope>NUCLEOTIDE SEQUENCE [LARGE SCALE GENOMIC DNA]</scope>
    <source>
        <strain evidence="7 8">CGMCC 1.12976</strain>
    </source>
</reference>
<proteinExistence type="predicted"/>
<feature type="domain" description="HTH iclR-type" evidence="5">
    <location>
        <begin position="49"/>
        <end position="110"/>
    </location>
</feature>
<dbReference type="EMBL" id="BMGP01000001">
    <property type="protein sequence ID" value="GGF15783.1"/>
    <property type="molecule type" value="Genomic_DNA"/>
</dbReference>
<dbReference type="PANTHER" id="PTHR30136:SF24">
    <property type="entry name" value="HTH-TYPE TRANSCRIPTIONAL REPRESSOR ALLR"/>
    <property type="match status" value="1"/>
</dbReference>
<dbReference type="Pfam" id="PF01614">
    <property type="entry name" value="IclR_C"/>
    <property type="match status" value="1"/>
</dbReference>
<dbReference type="InterPro" id="IPR036388">
    <property type="entry name" value="WH-like_DNA-bd_sf"/>
</dbReference>
<keyword evidence="3" id="KW-0804">Transcription</keyword>
<name>A0A917B1Z8_9MICO</name>
<dbReference type="GO" id="GO:0003677">
    <property type="term" value="F:DNA binding"/>
    <property type="evidence" value="ECO:0007669"/>
    <property type="project" value="UniProtKB-KW"/>
</dbReference>
<keyword evidence="2" id="KW-0238">DNA-binding</keyword>
<dbReference type="Gene3D" id="1.10.10.10">
    <property type="entry name" value="Winged helix-like DNA-binding domain superfamily/Winged helix DNA-binding domain"/>
    <property type="match status" value="1"/>
</dbReference>
<dbReference type="PROSITE" id="PS51077">
    <property type="entry name" value="HTH_ICLR"/>
    <property type="match status" value="1"/>
</dbReference>
<evidence type="ECO:0000313" key="8">
    <source>
        <dbReference type="Proteomes" id="UP000598775"/>
    </source>
</evidence>
<dbReference type="SUPFAM" id="SSF55781">
    <property type="entry name" value="GAF domain-like"/>
    <property type="match status" value="1"/>
</dbReference>
<evidence type="ECO:0000256" key="3">
    <source>
        <dbReference type="ARBA" id="ARBA00023163"/>
    </source>
</evidence>
<evidence type="ECO:0000256" key="2">
    <source>
        <dbReference type="ARBA" id="ARBA00023125"/>
    </source>
</evidence>
<dbReference type="SUPFAM" id="SSF46785">
    <property type="entry name" value="Winged helix' DNA-binding domain"/>
    <property type="match status" value="1"/>
</dbReference>
<feature type="domain" description="IclR-ED" evidence="6">
    <location>
        <begin position="111"/>
        <end position="290"/>
    </location>
</feature>
<dbReference type="SMART" id="SM00346">
    <property type="entry name" value="HTH_ICLR"/>
    <property type="match status" value="1"/>
</dbReference>
<sequence length="293" mass="31144">MTPAETSATTPTAMLAESPATTPTETLAETSAEVSAPTSRRGGRPANGEPVLDRAFRLLDAFHDDAPRLTLTELSERTGIPLSSTLRLALHLSRLGALERQADGTFMIGLRLLEYASLAPRGHGLRSIALPYLEDLHRATGQHVQLAVRENDEGVIVERLSTPGAGKVLYSVGGRVPLHGTGLGLVLLAYSRPEFQDAYLQRSLFLEPEHTPVTAAEVRAQLQAVRQTGIAHMSRLLPEPAASVCAPIFDRSGACAASIAVLGADGTLDSRVVEPAVIAIARAITRDLKLSGR</sequence>
<comment type="caution">
    <text evidence="7">The sequence shown here is derived from an EMBL/GenBank/DDBJ whole genome shotgun (WGS) entry which is preliminary data.</text>
</comment>
<feature type="compositionally biased region" description="Low complexity" evidence="4">
    <location>
        <begin position="1"/>
        <end position="33"/>
    </location>
</feature>
<dbReference type="InterPro" id="IPR029016">
    <property type="entry name" value="GAF-like_dom_sf"/>
</dbReference>
<dbReference type="GO" id="GO:0003700">
    <property type="term" value="F:DNA-binding transcription factor activity"/>
    <property type="evidence" value="ECO:0007669"/>
    <property type="project" value="TreeGrafter"/>
</dbReference>
<dbReference type="AlphaFoldDB" id="A0A917B1Z8"/>
<dbReference type="InterPro" id="IPR036390">
    <property type="entry name" value="WH_DNA-bd_sf"/>
</dbReference>
<dbReference type="InterPro" id="IPR014757">
    <property type="entry name" value="Tscrpt_reg_IclR_C"/>
</dbReference>
<protein>
    <submittedName>
        <fullName evidence="7">Transcriptional regulator</fullName>
    </submittedName>
</protein>
<keyword evidence="1" id="KW-0805">Transcription regulation</keyword>
<dbReference type="InterPro" id="IPR005471">
    <property type="entry name" value="Tscrpt_reg_IclR_N"/>
</dbReference>
<evidence type="ECO:0000256" key="4">
    <source>
        <dbReference type="SAM" id="MobiDB-lite"/>
    </source>
</evidence>
<evidence type="ECO:0000259" key="5">
    <source>
        <dbReference type="PROSITE" id="PS51077"/>
    </source>
</evidence>
<evidence type="ECO:0000313" key="7">
    <source>
        <dbReference type="EMBL" id="GGF15783.1"/>
    </source>
</evidence>
<evidence type="ECO:0000259" key="6">
    <source>
        <dbReference type="PROSITE" id="PS51078"/>
    </source>
</evidence>
<dbReference type="PANTHER" id="PTHR30136">
    <property type="entry name" value="HELIX-TURN-HELIX TRANSCRIPTIONAL REGULATOR, ICLR FAMILY"/>
    <property type="match status" value="1"/>
</dbReference>
<gene>
    <name evidence="7" type="ORF">GCM10011399_07040</name>
</gene>
<dbReference type="Pfam" id="PF09339">
    <property type="entry name" value="HTH_IclR"/>
    <property type="match status" value="1"/>
</dbReference>
<dbReference type="Proteomes" id="UP000598775">
    <property type="component" value="Unassembled WGS sequence"/>
</dbReference>
<feature type="region of interest" description="Disordered" evidence="4">
    <location>
        <begin position="1"/>
        <end position="49"/>
    </location>
</feature>
<dbReference type="InterPro" id="IPR050707">
    <property type="entry name" value="HTH_MetabolicPath_Reg"/>
</dbReference>